<dbReference type="PANTHER" id="PTHR22847:SF637">
    <property type="entry name" value="WD REPEAT DOMAIN 5B"/>
    <property type="match status" value="1"/>
</dbReference>
<dbReference type="GO" id="GO:1990234">
    <property type="term" value="C:transferase complex"/>
    <property type="evidence" value="ECO:0007669"/>
    <property type="project" value="UniProtKB-ARBA"/>
</dbReference>
<sequence length="405" mass="45668">MAIVQRLRRLMRRKTTNKSKQTTQSSCGLELPASLWISNIFPYLDRNSQNKLCEASRDVYFATKLLNLQQEWPSGTIRIKKIILATSFSPDGNELAFVTSNSKSVKVYSRRHGYEQELRGHKGQCSDVTYAPSGNFLVSCSRVDGTVRLWSKEGFDDQMGSKSKKNHYENYRILNTKVFGTLHVCVSPNNEDIASYGDDGKIYVSNPKNGKLIAHTSWRSRLFIDCFNCVDFSTERDSTLAHTLNNQNVRLWNYRTQTKVELEDNDATRMVDYAAYVTSLKFVRMSNGDASEPREYLAVGCRVALVKLWDLRDYSCVLKVHLGTGWSSVNELVFNKEGTQMACTGGGSSLRVFSLVPEGGYIGKIENHKDRIKSLAFSPDGKTLASGSADRTLKLWNVLQVPDIN</sequence>
<dbReference type="AlphaFoldDB" id="A0A9K3Q0V3"/>
<keyword evidence="2" id="KW-0677">Repeat</keyword>
<dbReference type="Proteomes" id="UP000693970">
    <property type="component" value="Unassembled WGS sequence"/>
</dbReference>
<evidence type="ECO:0000313" key="5">
    <source>
        <dbReference type="Proteomes" id="UP000693970"/>
    </source>
</evidence>
<name>A0A9K3Q0V3_9STRA</name>
<evidence type="ECO:0000256" key="3">
    <source>
        <dbReference type="PROSITE-ProRule" id="PRU00221"/>
    </source>
</evidence>
<dbReference type="PROSITE" id="PS00678">
    <property type="entry name" value="WD_REPEATS_1"/>
    <property type="match status" value="1"/>
</dbReference>
<dbReference type="EMBL" id="JAGRRH010000007">
    <property type="protein sequence ID" value="KAG7367287.1"/>
    <property type="molecule type" value="Genomic_DNA"/>
</dbReference>
<evidence type="ECO:0000256" key="1">
    <source>
        <dbReference type="ARBA" id="ARBA00022574"/>
    </source>
</evidence>
<dbReference type="Pfam" id="PF00400">
    <property type="entry name" value="WD40"/>
    <property type="match status" value="2"/>
</dbReference>
<keyword evidence="5" id="KW-1185">Reference proteome</keyword>
<dbReference type="OrthoDB" id="538223at2759"/>
<dbReference type="InterPro" id="IPR019775">
    <property type="entry name" value="WD40_repeat_CS"/>
</dbReference>
<dbReference type="InterPro" id="IPR001680">
    <property type="entry name" value="WD40_rpt"/>
</dbReference>
<keyword evidence="1 3" id="KW-0853">WD repeat</keyword>
<reference evidence="4" key="1">
    <citation type="journal article" date="2021" name="Sci. Rep.">
        <title>Diploid genomic architecture of Nitzschia inconspicua, an elite biomass production diatom.</title>
        <authorList>
            <person name="Oliver A."/>
            <person name="Podell S."/>
            <person name="Pinowska A."/>
            <person name="Traller J.C."/>
            <person name="Smith S.R."/>
            <person name="McClure R."/>
            <person name="Beliaev A."/>
            <person name="Bohutskyi P."/>
            <person name="Hill E.A."/>
            <person name="Rabines A."/>
            <person name="Zheng H."/>
            <person name="Allen L.Z."/>
            <person name="Kuo A."/>
            <person name="Grigoriev I.V."/>
            <person name="Allen A.E."/>
            <person name="Hazlebeck D."/>
            <person name="Allen E.E."/>
        </authorList>
    </citation>
    <scope>NUCLEOTIDE SEQUENCE</scope>
    <source>
        <strain evidence="4">Hildebrandi</strain>
    </source>
</reference>
<accession>A0A9K3Q0V3</accession>
<evidence type="ECO:0000313" key="4">
    <source>
        <dbReference type="EMBL" id="KAG7367287.1"/>
    </source>
</evidence>
<proteinExistence type="predicted"/>
<feature type="repeat" description="WD" evidence="3">
    <location>
        <begin position="365"/>
        <end position="398"/>
    </location>
</feature>
<evidence type="ECO:0000256" key="2">
    <source>
        <dbReference type="ARBA" id="ARBA00022737"/>
    </source>
</evidence>
<dbReference type="SMART" id="SM00320">
    <property type="entry name" value="WD40"/>
    <property type="match status" value="7"/>
</dbReference>
<organism evidence="4 5">
    <name type="scientific">Nitzschia inconspicua</name>
    <dbReference type="NCBI Taxonomy" id="303405"/>
    <lineage>
        <taxon>Eukaryota</taxon>
        <taxon>Sar</taxon>
        <taxon>Stramenopiles</taxon>
        <taxon>Ochrophyta</taxon>
        <taxon>Bacillariophyta</taxon>
        <taxon>Bacillariophyceae</taxon>
        <taxon>Bacillariophycidae</taxon>
        <taxon>Bacillariales</taxon>
        <taxon>Bacillariaceae</taxon>
        <taxon>Nitzschia</taxon>
    </lineage>
</organism>
<gene>
    <name evidence="4" type="ORF">IV203_029958</name>
</gene>
<dbReference type="PANTHER" id="PTHR22847">
    <property type="entry name" value="WD40 REPEAT PROTEIN"/>
    <property type="match status" value="1"/>
</dbReference>
<dbReference type="PROSITE" id="PS50294">
    <property type="entry name" value="WD_REPEATS_REGION"/>
    <property type="match status" value="1"/>
</dbReference>
<protein>
    <submittedName>
        <fullName evidence="4">WD-40 repeat-containing protein</fullName>
    </submittedName>
</protein>
<reference evidence="4" key="2">
    <citation type="submission" date="2021-04" db="EMBL/GenBank/DDBJ databases">
        <authorList>
            <person name="Podell S."/>
        </authorList>
    </citation>
    <scope>NUCLEOTIDE SEQUENCE</scope>
    <source>
        <strain evidence="4">Hildebrandi</strain>
    </source>
</reference>
<dbReference type="PROSITE" id="PS50082">
    <property type="entry name" value="WD_REPEATS_2"/>
    <property type="match status" value="2"/>
</dbReference>
<feature type="repeat" description="WD" evidence="3">
    <location>
        <begin position="118"/>
        <end position="151"/>
    </location>
</feature>
<comment type="caution">
    <text evidence="4">The sequence shown here is derived from an EMBL/GenBank/DDBJ whole genome shotgun (WGS) entry which is preliminary data.</text>
</comment>